<accession>A0AAV7RJ15</accession>
<keyword evidence="3" id="KW-1185">Reference proteome</keyword>
<comment type="caution">
    <text evidence="2">The sequence shown here is derived from an EMBL/GenBank/DDBJ whole genome shotgun (WGS) entry which is preliminary data.</text>
</comment>
<organism evidence="2 3">
    <name type="scientific">Pleurodeles waltl</name>
    <name type="common">Iberian ribbed newt</name>
    <dbReference type="NCBI Taxonomy" id="8319"/>
    <lineage>
        <taxon>Eukaryota</taxon>
        <taxon>Metazoa</taxon>
        <taxon>Chordata</taxon>
        <taxon>Craniata</taxon>
        <taxon>Vertebrata</taxon>
        <taxon>Euteleostomi</taxon>
        <taxon>Amphibia</taxon>
        <taxon>Batrachia</taxon>
        <taxon>Caudata</taxon>
        <taxon>Salamandroidea</taxon>
        <taxon>Salamandridae</taxon>
        <taxon>Pleurodelinae</taxon>
        <taxon>Pleurodeles</taxon>
    </lineage>
</organism>
<dbReference type="AlphaFoldDB" id="A0AAV7RJ15"/>
<feature type="region of interest" description="Disordered" evidence="1">
    <location>
        <begin position="52"/>
        <end position="116"/>
    </location>
</feature>
<protein>
    <submittedName>
        <fullName evidence="2">Uncharacterized protein</fullName>
    </submittedName>
</protein>
<name>A0AAV7RJ15_PLEWA</name>
<evidence type="ECO:0000313" key="2">
    <source>
        <dbReference type="EMBL" id="KAJ1152446.1"/>
    </source>
</evidence>
<evidence type="ECO:0000313" key="3">
    <source>
        <dbReference type="Proteomes" id="UP001066276"/>
    </source>
</evidence>
<sequence>MPRSRGAIVCPLCRLQVDNRATLEVPLPLVQGGGDCATTSAAETRGKIEVRARRGQKRNAEVDMASDGVSENEPPLEAELDNLEQGLLDAASQGKKGNKTNKAADKEHRAGRRYGE</sequence>
<reference evidence="2" key="1">
    <citation type="journal article" date="2022" name="bioRxiv">
        <title>Sequencing and chromosome-scale assembly of the giantPleurodeles waltlgenome.</title>
        <authorList>
            <person name="Brown T."/>
            <person name="Elewa A."/>
            <person name="Iarovenko S."/>
            <person name="Subramanian E."/>
            <person name="Araus A.J."/>
            <person name="Petzold A."/>
            <person name="Susuki M."/>
            <person name="Suzuki K.-i.T."/>
            <person name="Hayashi T."/>
            <person name="Toyoda A."/>
            <person name="Oliveira C."/>
            <person name="Osipova E."/>
            <person name="Leigh N.D."/>
            <person name="Simon A."/>
            <person name="Yun M.H."/>
        </authorList>
    </citation>
    <scope>NUCLEOTIDE SEQUENCE</scope>
    <source>
        <strain evidence="2">20211129_DDA</strain>
        <tissue evidence="2">Liver</tissue>
    </source>
</reference>
<proteinExistence type="predicted"/>
<evidence type="ECO:0000256" key="1">
    <source>
        <dbReference type="SAM" id="MobiDB-lite"/>
    </source>
</evidence>
<dbReference type="Proteomes" id="UP001066276">
    <property type="component" value="Chromosome 5"/>
</dbReference>
<dbReference type="EMBL" id="JANPWB010000009">
    <property type="protein sequence ID" value="KAJ1152446.1"/>
    <property type="molecule type" value="Genomic_DNA"/>
</dbReference>
<gene>
    <name evidence="2" type="ORF">NDU88_005221</name>
</gene>
<feature type="compositionally biased region" description="Basic and acidic residues" evidence="1">
    <location>
        <begin position="102"/>
        <end position="116"/>
    </location>
</feature>